<reference evidence="2" key="1">
    <citation type="journal article" date="2022" name="Int. J. Mol. Sci.">
        <title>Draft Genome of Tanacetum Coccineum: Genomic Comparison of Closely Related Tanacetum-Family Plants.</title>
        <authorList>
            <person name="Yamashiro T."/>
            <person name="Shiraishi A."/>
            <person name="Nakayama K."/>
            <person name="Satake H."/>
        </authorList>
    </citation>
    <scope>NUCLEOTIDE SEQUENCE</scope>
</reference>
<keyword evidence="3" id="KW-1185">Reference proteome</keyword>
<comment type="caution">
    <text evidence="2">The sequence shown here is derived from an EMBL/GenBank/DDBJ whole genome shotgun (WGS) entry which is preliminary data.</text>
</comment>
<reference evidence="2" key="2">
    <citation type="submission" date="2022-01" db="EMBL/GenBank/DDBJ databases">
        <authorList>
            <person name="Yamashiro T."/>
            <person name="Shiraishi A."/>
            <person name="Satake H."/>
            <person name="Nakayama K."/>
        </authorList>
    </citation>
    <scope>NUCLEOTIDE SEQUENCE</scope>
</reference>
<feature type="compositionally biased region" description="Basic and acidic residues" evidence="1">
    <location>
        <begin position="105"/>
        <end position="116"/>
    </location>
</feature>
<sequence>MLESKAYQKYYAFASGKKAPKPKYIRKKVDSDTSPKKKPVQATKGITLKTLAKVAKSDKKKQPAKMPKAKGLNVLSEVTLTEAEQMKLATKRSKTSISQLSRKWLRNDDSEETKSDNDEDDLTHLNLSTYKADEEEEEEEKANDKEVSFDHRVSTPPNYELTEEEEYKEDDDKDKEGEQEEEEDDLYRDLNINLERSDAEMTDAQANQDTKDTHMTLTTVPPVVQQQSSSVSSDLVSKFINPSLDIGIDSILNQDTQSDNLVNVPVSVASKTPSSITTIPQPPIPNIQPLQQTPTSTTTTTNPTMTLPEILSFASLF</sequence>
<evidence type="ECO:0000313" key="3">
    <source>
        <dbReference type="Proteomes" id="UP001151760"/>
    </source>
</evidence>
<evidence type="ECO:0000256" key="1">
    <source>
        <dbReference type="SAM" id="MobiDB-lite"/>
    </source>
</evidence>
<proteinExistence type="predicted"/>
<dbReference type="EMBL" id="BQNB010018145">
    <property type="protein sequence ID" value="GJT71171.1"/>
    <property type="molecule type" value="Genomic_DNA"/>
</dbReference>
<feature type="region of interest" description="Disordered" evidence="1">
    <location>
        <begin position="22"/>
        <end position="44"/>
    </location>
</feature>
<feature type="region of interest" description="Disordered" evidence="1">
    <location>
        <begin position="87"/>
        <end position="187"/>
    </location>
</feature>
<evidence type="ECO:0000313" key="2">
    <source>
        <dbReference type="EMBL" id="GJT71171.1"/>
    </source>
</evidence>
<feature type="region of interest" description="Disordered" evidence="1">
    <location>
        <begin position="273"/>
        <end position="304"/>
    </location>
</feature>
<protein>
    <submittedName>
        <fullName evidence="2">Uncharacterized protein</fullName>
    </submittedName>
</protein>
<feature type="compositionally biased region" description="Acidic residues" evidence="1">
    <location>
        <begin position="161"/>
        <end position="186"/>
    </location>
</feature>
<dbReference type="Proteomes" id="UP001151760">
    <property type="component" value="Unassembled WGS sequence"/>
</dbReference>
<feature type="compositionally biased region" description="Low complexity" evidence="1">
    <location>
        <begin position="287"/>
        <end position="304"/>
    </location>
</feature>
<accession>A0ABQ5G6V0</accession>
<gene>
    <name evidence="2" type="ORF">Tco_1030457</name>
</gene>
<feature type="compositionally biased region" description="Basic and acidic residues" evidence="1">
    <location>
        <begin position="142"/>
        <end position="153"/>
    </location>
</feature>
<name>A0ABQ5G6V0_9ASTR</name>
<organism evidence="2 3">
    <name type="scientific">Tanacetum coccineum</name>
    <dbReference type="NCBI Taxonomy" id="301880"/>
    <lineage>
        <taxon>Eukaryota</taxon>
        <taxon>Viridiplantae</taxon>
        <taxon>Streptophyta</taxon>
        <taxon>Embryophyta</taxon>
        <taxon>Tracheophyta</taxon>
        <taxon>Spermatophyta</taxon>
        <taxon>Magnoliopsida</taxon>
        <taxon>eudicotyledons</taxon>
        <taxon>Gunneridae</taxon>
        <taxon>Pentapetalae</taxon>
        <taxon>asterids</taxon>
        <taxon>campanulids</taxon>
        <taxon>Asterales</taxon>
        <taxon>Asteraceae</taxon>
        <taxon>Asteroideae</taxon>
        <taxon>Anthemideae</taxon>
        <taxon>Anthemidinae</taxon>
        <taxon>Tanacetum</taxon>
    </lineage>
</organism>